<dbReference type="Pfam" id="PF04200">
    <property type="entry name" value="Lipoprotein_17"/>
    <property type="match status" value="15"/>
</dbReference>
<feature type="region of interest" description="Disordered" evidence="2">
    <location>
        <begin position="3080"/>
        <end position="3101"/>
    </location>
</feature>
<dbReference type="InterPro" id="IPR007326">
    <property type="entry name" value="Lipoprotein-assoc_dom"/>
</dbReference>
<evidence type="ECO:0000313" key="5">
    <source>
        <dbReference type="Proteomes" id="UP000004978"/>
    </source>
</evidence>
<feature type="coiled-coil region" evidence="1">
    <location>
        <begin position="4519"/>
        <end position="4546"/>
    </location>
</feature>
<feature type="coiled-coil region" evidence="1">
    <location>
        <begin position="4862"/>
        <end position="4923"/>
    </location>
</feature>
<protein>
    <submittedName>
        <fullName evidence="4">Cell wall associated fibronectin-binding protein</fullName>
    </submittedName>
</protein>
<dbReference type="Pfam" id="PF01468">
    <property type="entry name" value="GA"/>
    <property type="match status" value="8"/>
</dbReference>
<feature type="coiled-coil region" evidence="1">
    <location>
        <begin position="4256"/>
        <end position="4306"/>
    </location>
</feature>
<dbReference type="Pfam" id="PF07554">
    <property type="entry name" value="FIVAR"/>
    <property type="match status" value="6"/>
</dbReference>
<keyword evidence="5" id="KW-1185">Reference proteome</keyword>
<dbReference type="SUPFAM" id="SSF46997">
    <property type="entry name" value="Bacterial immunoglobulin/albumin-binding domains"/>
    <property type="match status" value="5"/>
</dbReference>
<dbReference type="Proteomes" id="UP000004978">
    <property type="component" value="Unassembled WGS sequence"/>
</dbReference>
<name>F9UKR6_9BACT</name>
<dbReference type="InterPro" id="IPR002988">
    <property type="entry name" value="GA_module"/>
</dbReference>
<gene>
    <name evidence="4" type="ORF">MCSF7_02422</name>
</gene>
<evidence type="ECO:0000259" key="3">
    <source>
        <dbReference type="SMART" id="SM00844"/>
    </source>
</evidence>
<dbReference type="eggNOG" id="COG1196">
    <property type="taxonomic scope" value="Bacteria"/>
</dbReference>
<dbReference type="RefSeq" id="WP_006608884.1">
    <property type="nucleotide sequence ID" value="NZ_AFXA01000013.1"/>
</dbReference>
<reference evidence="4 5" key="1">
    <citation type="journal article" date="2013" name="Genome Announc.">
        <title>Genome Sequence of Mycoplasma columbinum Strain SF7.</title>
        <authorList>
            <person name="Guo Z."/>
            <person name="Xu X."/>
            <person name="Zheng Q."/>
            <person name="Li T."/>
            <person name="Kuang S."/>
            <person name="Zhang Z."/>
            <person name="Chen Y."/>
            <person name="Lu X."/>
            <person name="Zhou R."/>
            <person name="Bi D."/>
            <person name="Jin H."/>
        </authorList>
    </citation>
    <scope>NUCLEOTIDE SEQUENCE [LARGE SCALE GENOMIC DNA]</scope>
    <source>
        <strain evidence="4 5">SF7</strain>
    </source>
</reference>
<accession>F9UKR6</accession>
<sequence>MKKNQKSKLIKTTKIIGGAALPLVAIPSFTSLSNSEIQQLLNQKAAEIAAKSLYDHITDSNSFFGFFGYNNSYIFDKLPSEIVFLGEGDRRRNFQYLLYSNWTWDLNKNGRFQNFIYDDSNYFTQLPSESKPWRSDDFNLDGEIVKVEIVGINKDERNGFINLNFKLTNGTVSSTVQTLKFDVKSEGLRLNQVLYGTKLSSTNTFSEVLKQKFPSELTKTEIYNVLNNVYKGNSLYPNSQEVDLNTLKIVNQNDEQGELTVSYRLNSTKSGLTDINTQNSRTKYVSYNEDGTPNDIFRETSPDEFYTFTFTDFWNREKETNRLTSLANQLTLTYENQNRNQLLDNTGKLGLTIGSNSYIGTSNLSVNVPKEKFNLFVGLLSKFEAGNKGSDGWYIDNSASVTLDFRLESTRGTFPTNSKILVRSSQNVSGFITEQQRLNRVLTQRFDSRTPGEIDKNRTVNQVTNSELLTALKQMETNSRSDLAVIDPGIQVQKNETSIIVTYRLRSTKRLQNNADEIIRSKETRTKIFDGFQPPLNEDAERQRLTQIANASFSGSQNEADYSDKTKLITETDFTFKKVSISGNIDADDARKVKFVYDPLNGEVNKLTSVDSNVDYEIRNVQFETKQNALDRNGKLNITFDIYSKRPGYENVKISAQSAIYGFKRESQRLNELIQQKRDQIINSLFTAQEKNALPSSITKATLKNKLDAIFRANSARVEIYTILKNNPIDASGELEIDYRLLSNRESLNTIQSDISSGTLTIPGFYSTDTENQRISDLVSKVTSADYQNKANVLAAKEFSNIVANTTGKHQVNLTSNQISKLSFTINDGDRTYTSRFQNGRLEFPELEVYVKSFYTENFTNTNDNIDNNGTYEGQLPLFVALGSLKSGMNNLNSSETSSKLLIKGFKPETIRLTEVQNSKATQVTNIFTATEKSNRKASSVTIQEVEEKLKSIFSAQLTESNALISNNSIGQLIADDANGRLAILITTQSTRDNLTSVRANDLLRVTITGFVSEQTKLNYLINHVESVSYSPKNFLLNYPTQTLNPTNLIVKIRDAQGTLHTSQVQNGEVIFPTLDMKLSDVVFAPLANTNDATGTTNVTFKLQTTLSTAGNAKSATSATKQLTGFKREQQRLNELLNSSSVNNDAVKARITNFDRLASRVSRSEIVEALNIAALTNADAKVTDADIVSITANDATGILLIRTKIRSARENLTNQTSSNAKTFSFRGFLTKEQEKQRITNLGFGYRQIIYKNSQNIVPSDSLPLDYKQVEITFAANNQEYVAKYQPGQENKLVIENGELNIEITDIVFTVDTNNYESDKSGIVPVSYKVRSTKSGFEDIIVNVDNRSINNFKTEQRRINELFAQNLHNQITFNATEKAKLASQITDQEIQTKFSQIFNNTIQGNKAQAELSNIVKNDQNGTIVLNYTIHSTKNTLTDIYPKPEGTTKSVTFSGFATFAAEKTRLNSLNPILDYANKNNTPQLTSLIVRNILWKLSAQETNIGGEVAHNEENVRLSDVTFLNQNDRDGSLQVRYRLNSTKPGYSSIFSDYKTATISNFLTEAQRLTNILEKPENDPSRKSYLRTAFNNKVASQVTREQVLAELNKDYQHDQSQIDLNSIQLNSNDATGTLSINYKLVSKRTNLNNVYSTKTKTVILTNLRSNTSETNRVNNIANNLNIDYPNKDKTPLLTSFDKSQLNITIEGEKGVWNSDEQAFVFTNNNVKIKDINFKNQNDLGNAQHADNTGSVDVEYKVYSTITPYATNNIQSQKTTKTISGFQSEQQRINAIKDKVAAAINPQNFTIDKRRTVNQVNDSEIINLLKTTVSSDDLATVSSNPVITKDLNAGTITAVWNVASTREGFKEGTTNFTQSQNTITTTISGFITAAQEEARIQAIKNSFTSANYNDKNDLVTNTNLVVNDLTAIFNYENSTATFAFNPAKEGKLVTTNIADVEISNIQFATPTNVNDQAGSVNVTFELHSTKPGFENIKQTITTTLTGFKTEAERLSEAQNTINPNLDLSHELKAKPASAITKSDIKQAIVNAYRAQNATFDDTNSLKTVNDSEPEVTLKANDEDGTLEIKYVVKSTRSDLTNVYAPAPITKVFRNFVTRAQELERLNNLVANLEANAADYTDKSSLPSATNLSRDNLNVTIQNTTQSAAENSTFAAPINAKVVPVNNSFFSNLNDRDGSIKATIKLQSTIFADLTSTTNKEFTISGFKNEQKRLNEVLVDRYTNAIRNIDYPNKTEVIPSTITKQQIFDLLNPGLRPEDKAKIDIDNIKLTADNQNGTLAIEYKLISLRDGLTDIVSSEKQIHNLSGFKTTADEVNRLNALANKVSADYTEKNNTPSTTTKDKSKLKLTIDGKIGTYDPESDSIVFDAPINAKATNITFDENNDKSGTFSVNFKLVSTIDAYANSNVQDSNESNKKTISGLQTEQERLDAVLTAKSDAINNADFAAENKNKAPSTISDNDILTLLNNELTSTDSTISSSDLVETINKNNETGEITVKFKTHSTRDGLNDVQSSQVVTKVFRGFRNKSQVENELNNLVQSGTNFNIDYKDKTNQPTATTFTLNNLMLDLTKGSTKVNGTYANDTFTLAAPINAKIEEIVYSDKNDANGSVSVKFKLRSTEAGFETIVSDYSEIKTITNFRTEVDRLNSELPNHATNSNVTFDNQAAISAETITKAQVVEKLNTLYQDVNAKVAVDDITEFTPNDVNGTLSFTYKLTSTRPGLTDQKSSETRTLTISGFLSSDQESARLEELAQNATVDYNNKATLMADKNKDQLNLENLKVTINNQVGVYNPETRTIEFNEPINAKITAASFSSHNDRLGGANVTFKLQSTKAGLDESESANQTKAITGFKTEQTRLDQLVTAKESQLNDLQDSNAANKTASQFSKADAATLLNTLYTNDEARVREQDVETLEVDNNTGQVTVTYKVNSTRSNLDDITSSTPKTKVFTGFITEEQERARLSQLLNKVIENLNYTDKDNWPSGTTFTNDNVTYQVDNQTYSGLAIITNENAQVTNIAFTQPNDKVGSENIAITLTSTRPGFTNLSVNNLDSPKTVTDFKTEVDRLNRLLNTQEGKQPQAVDVSNVSPTDKASKAASTYSISDISTLLNNEYQSSQAQVSDVDLHPDNQAGTLTINYTLTSTKDNLSDVKSSETKQIVIRGFKSEAAERARLDQLLDDTQNITATYNDKVKTPLLTNFNLENLTLTINNVQGTFDTATQSFSFGDNVNAKASEITFINKNDENGTVEVQIGKLTSLIDGYANVDSTTDKHANKTIEDFLTESQRLDALVNEAQGVTYSADADKNTKLATTVTKADLTFATFDTKNNWYKLLATDANLEADDKTGTLTITVPLTSTRTNLTNIKSSQERTIVLSGFKTAYQDATDNLNNLDQTNVSISSPENANNLLPNSTDAKNVNSYTATVNGANNVSVELVAVVGHNEISGKTLVAYRLVDNDPAHTDTQGQKPTSKVFFKVVEDFETEVQRLTNLKTDANNNYTYTNSAKPKASTFASATENSDFALDNAFATENKVTIENVNSDANDQNGSLNINYQLATTKDQATLFGIDESLLGENQQAKDDLRTFAQTNFRTPEANDYHVTVANNTSEDGFLTFAQDLDNKIADATRVINTKENLSSEEKAKLITDLNAAKTTFNNEEATNAQNAYNKAKETIATLANKATTIDDAKAAKIPAVNETYPHLNQAQREQVKANIKQSNTLDNIQDATLPTTTQVEEEARALNAAMSTTANNVAKDATFQQDPKFTSAPQNLKDEYLVAIQAAKDLIPATGDANGANNKVPNLDDLTSWSSEITKPDTSNYNKAAVDELNRVIANLVETITSLNEAKEEAKDAIEKLEYLSEAEKTYYKGEVDKAATVSDVNSQKNAAIATNETKKGFYDRLDDSAFANLPLGLKNKFKEEIKNNSYLPNLANQNTNNSNNQTTFVNTDNPTEASENTIIGYQNLTRDAYDALKTTVDAQNTVKASPVYQNATSTSQTKYNDLVEIAQAVLRGENPDTSKYSDMAPFNTFDPEKGWNAENVNVLNDAIQNALVEAAKSAIDNSSSLGNLSQNERDKLKEQMAPTSSLTDLERVYNEATTLNAQKQAKLDQVETNYEHLNTSQKEAVKEAIKTSNLDPATNPGAQTVADVETKAAALDDSMEELATLKDKATSIKASEFYTKSTPESKAKYDSLIDGAAKLIDNEKLTEEQAANIEDNYTQPATPNWDKTNVDKLNEAIKNALKETIKKAIENGFENLSQDEKDKLLEKLNEANNTTQLEAVGNEAKTLNDNKQALINQVNNFEHLNDSQKMAAKQAIKDANYDPALKEGATTTEQVVNKYNELNNAMKALKDLVNEEAAVKASEKYINAQEATQTNYDNLVQAGKDLIANNNPIDEKVASITSPNGLLVKPSDANWDQDAVEKLIQGIKNALKQAAKDAINKLSNLSNNEKTTLLNEIDKPNANLDDLVDKAQAIDAAKKVEIDKVKALEYLSDDEKEKYSNDLKNKDTISSDNLDFNEEDQTALKTIENKAEEINQTKKNHYDQVTANYPNLNASQQDAVREAIKQSNLEEIVGKETPSTQSVLDSAQTLNTSMGELRNHASDSDTVKASPLYTNSTPQAQANYEKLIAAAKELTNNTNPSEANLAPATSITRPEDANWTNDDVVKLNTAIKEALKEVYKATIDGLSNLSDDEKQAFKNQLETSNNPKTIADKASQDDQTKGDKIAAVDANYQYLNQTQKDAVKEAIKQSNLNATPSSTNPTTSEVEATAEALNQAMKALHDFNDKAKELISNGALNDDVTQTNKDKFNNAQNVANDLINNLIPDNQKVRSVDETISNTTDQNWNKADVDKVTAALEKAIKEVAKDKIDALNNLSQEEKEALKNKLDNAETRTPEDIQNVLDKANQIEEKKQEKIDEINKLDYLSDDEKVKYASDVKGENLADSNDLSSTPTLDSHLEEAQETNNAKKTKDNELVLNNVNQAQRAAITQAIKDSNLSPIEGKEQTPATNDVINNAQALDDAMGTLKDLKNAQPNVVDSNIYAKASEASKDAYNKLIEAAKELINNSNPTATNLPDVEVEENDANWPKTSVDKLNEAIINALKEVYKSAIDKLENLSDDEKTAAKEDLEKAENNNLNNLQTIGLKASALDAEKKALIDAVEANYPHLNASQQNAVKEAIKGANKDPQLSNGNNHPTVADVQTNAQNLDGAMEKLANLEADKEITRALPAYLKATEESKAKYEKLIAAAKELLTNQKPSSDNIAPIEENFANPETANWAKEPVDKLNKAIEDSLKEIYLSAIDEMPYLSDEEKAAAKEQINNPDATKSPSEIFRDVLSTNNDKEQEIQNVPVNYPHLNNAQQEAVKKAIKNANKDATLNPASPSVEGEKAKAQALDNSMATLAQLNDAKTAVKDSDTYAKASEESKAKYEKLTSAADELIKNTNPSADKLEGTDISKDDSNWDKKTVDKLNDAIIHALKEAYKTAIDNNNNLSQDEKADLKDKLNNEETNTLDKVNEIANKADEINDAKEDIINNLATTYPNLNQAQRDAVKEAIQKANLDDKLNENSPKVSEVQNTASALNEAMGTTRVLEAAKELIHASDAYTNATSESQNNYDKLIEAAKELINNQKPNDDNVAPI</sequence>
<dbReference type="InterPro" id="IPR009063">
    <property type="entry name" value="Ig/albumin-bd_sf"/>
</dbReference>
<feature type="coiled-coil region" evidence="1">
    <location>
        <begin position="4334"/>
        <end position="4361"/>
    </location>
</feature>
<dbReference type="Gene3D" id="1.20.120.1850">
    <property type="entry name" value="Ebh helix bundles repeating unit (S and A modules)"/>
    <property type="match status" value="10"/>
</dbReference>
<feature type="region of interest" description="Disordered" evidence="2">
    <location>
        <begin position="4702"/>
        <end position="4723"/>
    </location>
</feature>
<evidence type="ECO:0000313" key="4">
    <source>
        <dbReference type="EMBL" id="EGV00017.1"/>
    </source>
</evidence>
<feature type="coiled-coil region" evidence="1">
    <location>
        <begin position="5475"/>
        <end position="5563"/>
    </location>
</feature>
<feature type="coiled-coil region" evidence="1">
    <location>
        <begin position="5100"/>
        <end position="5135"/>
    </location>
</feature>
<feature type="compositionally biased region" description="Basic and acidic residues" evidence="2">
    <location>
        <begin position="4712"/>
        <end position="4723"/>
    </location>
</feature>
<evidence type="ECO:0000256" key="2">
    <source>
        <dbReference type="SAM" id="MobiDB-lite"/>
    </source>
</evidence>
<feature type="non-terminal residue" evidence="4">
    <location>
        <position position="5639"/>
    </location>
</feature>
<dbReference type="STRING" id="1037410.MCSF7_02422"/>
<proteinExistence type="predicted"/>
<keyword evidence="1" id="KW-0175">Coiled coil</keyword>
<feature type="coiled-coil region" evidence="1">
    <location>
        <begin position="4088"/>
        <end position="4129"/>
    </location>
</feature>
<evidence type="ECO:0000256" key="1">
    <source>
        <dbReference type="SAM" id="Coils"/>
    </source>
</evidence>
<feature type="domain" description="Extracellular matrix-binding protein ebh GA module" evidence="3">
    <location>
        <begin position="3837"/>
        <end position="3890"/>
    </location>
</feature>
<organism evidence="4 5">
    <name type="scientific">Mycoplasmopsis columbina SF7</name>
    <dbReference type="NCBI Taxonomy" id="1037410"/>
    <lineage>
        <taxon>Bacteria</taxon>
        <taxon>Bacillati</taxon>
        <taxon>Mycoplasmatota</taxon>
        <taxon>Mycoplasmoidales</taxon>
        <taxon>Metamycoplasmataceae</taxon>
        <taxon>Mycoplasmopsis</taxon>
    </lineage>
</organism>
<feature type="coiled-coil region" evidence="1">
    <location>
        <begin position="3827"/>
        <end position="3864"/>
    </location>
</feature>
<feature type="coiled-coil region" evidence="1">
    <location>
        <begin position="5201"/>
        <end position="5252"/>
    </location>
</feature>
<dbReference type="EMBL" id="AFXA01000013">
    <property type="protein sequence ID" value="EGV00017.1"/>
    <property type="molecule type" value="Genomic_DNA"/>
</dbReference>
<comment type="caution">
    <text evidence="4">The sequence shown here is derived from an EMBL/GenBank/DDBJ whole genome shotgun (WGS) entry which is preliminary data.</text>
</comment>
<dbReference type="InterPro" id="IPR020840">
    <property type="entry name" value="Extracell_matrix-bd_GA"/>
</dbReference>
<dbReference type="SMART" id="SM00844">
    <property type="entry name" value="GA"/>
    <property type="match status" value="1"/>
</dbReference>